<dbReference type="GO" id="GO:0016757">
    <property type="term" value="F:glycosyltransferase activity"/>
    <property type="evidence" value="ECO:0007669"/>
    <property type="project" value="UniProtKB-KW"/>
</dbReference>
<evidence type="ECO:0000256" key="2">
    <source>
        <dbReference type="ARBA" id="ARBA00006739"/>
    </source>
</evidence>
<dbReference type="Pfam" id="PF00535">
    <property type="entry name" value="Glycos_transf_2"/>
    <property type="match status" value="1"/>
</dbReference>
<dbReference type="Proteomes" id="UP000650466">
    <property type="component" value="Unassembled WGS sequence"/>
</dbReference>
<dbReference type="InterPro" id="IPR001173">
    <property type="entry name" value="Glyco_trans_2-like"/>
</dbReference>
<evidence type="ECO:0000256" key="1">
    <source>
        <dbReference type="ARBA" id="ARBA00004776"/>
    </source>
</evidence>
<accession>A0A926KP62</accession>
<keyword evidence="5" id="KW-1133">Transmembrane helix</keyword>
<evidence type="ECO:0000256" key="3">
    <source>
        <dbReference type="ARBA" id="ARBA00022676"/>
    </source>
</evidence>
<keyword evidence="5" id="KW-0812">Transmembrane</keyword>
<keyword evidence="8" id="KW-1185">Reference proteome</keyword>
<evidence type="ECO:0000256" key="5">
    <source>
        <dbReference type="SAM" id="Phobius"/>
    </source>
</evidence>
<dbReference type="PANTHER" id="PTHR43179:SF12">
    <property type="entry name" value="GALACTOFURANOSYLTRANSFERASE GLFT2"/>
    <property type="match status" value="1"/>
</dbReference>
<evidence type="ECO:0000313" key="8">
    <source>
        <dbReference type="Proteomes" id="UP000650466"/>
    </source>
</evidence>
<dbReference type="SUPFAM" id="SSF53448">
    <property type="entry name" value="Nucleotide-diphospho-sugar transferases"/>
    <property type="match status" value="1"/>
</dbReference>
<protein>
    <submittedName>
        <fullName evidence="7">Glycosyltransferase family 2 protein</fullName>
    </submittedName>
</protein>
<gene>
    <name evidence="7" type="ORF">ICC18_06245</name>
</gene>
<dbReference type="PANTHER" id="PTHR43179">
    <property type="entry name" value="RHAMNOSYLTRANSFERASE WBBL"/>
    <property type="match status" value="1"/>
</dbReference>
<reference evidence="7" key="1">
    <citation type="submission" date="2020-09" db="EMBL/GenBank/DDBJ databases">
        <title>Draft Genome Sequence of Paenibacillus sp. WST5.</title>
        <authorList>
            <person name="Bao Z."/>
        </authorList>
    </citation>
    <scope>NUCLEOTIDE SEQUENCE</scope>
    <source>
        <strain evidence="7">WST5</strain>
    </source>
</reference>
<organism evidence="7 8">
    <name type="scientific">Paenibacillus sedimenti</name>
    <dbReference type="NCBI Taxonomy" id="2770274"/>
    <lineage>
        <taxon>Bacteria</taxon>
        <taxon>Bacillati</taxon>
        <taxon>Bacillota</taxon>
        <taxon>Bacilli</taxon>
        <taxon>Bacillales</taxon>
        <taxon>Paenibacillaceae</taxon>
        <taxon>Paenibacillus</taxon>
    </lineage>
</organism>
<dbReference type="InterPro" id="IPR029044">
    <property type="entry name" value="Nucleotide-diphossugar_trans"/>
</dbReference>
<comment type="caution">
    <text evidence="7">The sequence shown here is derived from an EMBL/GenBank/DDBJ whole genome shotgun (WGS) entry which is preliminary data.</text>
</comment>
<comment type="similarity">
    <text evidence="2">Belongs to the glycosyltransferase 2 family.</text>
</comment>
<evidence type="ECO:0000256" key="4">
    <source>
        <dbReference type="ARBA" id="ARBA00022679"/>
    </source>
</evidence>
<feature type="transmembrane region" description="Helical" evidence="5">
    <location>
        <begin position="250"/>
        <end position="273"/>
    </location>
</feature>
<name>A0A926KP62_9BACL</name>
<proteinExistence type="inferred from homology"/>
<evidence type="ECO:0000313" key="7">
    <source>
        <dbReference type="EMBL" id="MBD0379709.1"/>
    </source>
</evidence>
<dbReference type="CDD" id="cd04186">
    <property type="entry name" value="GT_2_like_c"/>
    <property type="match status" value="1"/>
</dbReference>
<dbReference type="AlphaFoldDB" id="A0A926KP62"/>
<dbReference type="RefSeq" id="WP_188173506.1">
    <property type="nucleotide sequence ID" value="NZ_JACVVD010000002.1"/>
</dbReference>
<sequence length="315" mass="36038">MKTVSVHIVTYNSVNYLDECLQAVADQDYPIKQVIVVDNASTDGTVDKLTRWLYFCDVVGNSVNNGFAGGHNQAIQLSEADYCLILNPDVTLQPGYVRTLITAMDDDHAIGSSTGKLLFKSNQSLVDSTGLVINKARRAFDRGANEPSRTYQQAGEVFGISGAAAMYARKMIDDISVKGEFFDEDFFAYKEDVDVAWRAQLMGWKAYFEPAAIAYHERGWKEGGRSSKPLFVRRLSYINRYKMIFKNDRFLYAIKHIIPLLIYEVLSFAYALIREPKLLVAWASFFRNLSDLVEKRRIIQSKKRTNLYEVYKWYK</sequence>
<comment type="pathway">
    <text evidence="1">Cell wall biogenesis; cell wall polysaccharide biosynthesis.</text>
</comment>
<dbReference type="EMBL" id="JACVVD010000002">
    <property type="protein sequence ID" value="MBD0379709.1"/>
    <property type="molecule type" value="Genomic_DNA"/>
</dbReference>
<keyword evidence="5" id="KW-0472">Membrane</keyword>
<feature type="domain" description="Glycosyltransferase 2-like" evidence="6">
    <location>
        <begin position="5"/>
        <end position="174"/>
    </location>
</feature>
<dbReference type="Gene3D" id="3.90.550.10">
    <property type="entry name" value="Spore Coat Polysaccharide Biosynthesis Protein SpsA, Chain A"/>
    <property type="match status" value="1"/>
</dbReference>
<keyword evidence="3" id="KW-0328">Glycosyltransferase</keyword>
<keyword evidence="4" id="KW-0808">Transferase</keyword>
<evidence type="ECO:0000259" key="6">
    <source>
        <dbReference type="Pfam" id="PF00535"/>
    </source>
</evidence>